<sequence>MLRGSSDAAVNTLRFIVNPVPKRIANVYLIIVLRVITLLLIFSSCVINTLALILRPWRLNVFRGDQMEIGVWTICRITKKFYQCYDDWYENHYEPWFFAWRWLQVTTSIILMVTFCYICVEMARKRNFDVPWLRGSLGCSVAGGLHFCSFILFYYKFEWEFAEADFGWPIMGWNEETPDTDGYIETTGFPYIMAWVGEILMYISAYLCFYTKCQEIAHLKETKKQREKDIIMKRIAEATN</sequence>
<dbReference type="EnsemblMetazoa" id="CLYHEMT024072.1">
    <property type="protein sequence ID" value="CLYHEMP024072.1"/>
    <property type="gene ID" value="CLYHEMG024072"/>
</dbReference>
<feature type="transmembrane region" description="Helical" evidence="1">
    <location>
        <begin position="27"/>
        <end position="54"/>
    </location>
</feature>
<dbReference type="Proteomes" id="UP000594262">
    <property type="component" value="Unplaced"/>
</dbReference>
<protein>
    <submittedName>
        <fullName evidence="2">Uncharacterized protein</fullName>
    </submittedName>
</protein>
<dbReference type="Gene3D" id="1.20.140.150">
    <property type="match status" value="1"/>
</dbReference>
<feature type="transmembrane region" description="Helical" evidence="1">
    <location>
        <begin position="188"/>
        <end position="210"/>
    </location>
</feature>
<keyword evidence="3" id="KW-1185">Reference proteome</keyword>
<evidence type="ECO:0000313" key="3">
    <source>
        <dbReference type="Proteomes" id="UP000594262"/>
    </source>
</evidence>
<organism evidence="2 3">
    <name type="scientific">Clytia hemisphaerica</name>
    <dbReference type="NCBI Taxonomy" id="252671"/>
    <lineage>
        <taxon>Eukaryota</taxon>
        <taxon>Metazoa</taxon>
        <taxon>Cnidaria</taxon>
        <taxon>Hydrozoa</taxon>
        <taxon>Hydroidolina</taxon>
        <taxon>Leptothecata</taxon>
        <taxon>Obeliida</taxon>
        <taxon>Clytiidae</taxon>
        <taxon>Clytia</taxon>
    </lineage>
</organism>
<keyword evidence="1" id="KW-0472">Membrane</keyword>
<dbReference type="RefSeq" id="XP_066934914.1">
    <property type="nucleotide sequence ID" value="XM_067078813.1"/>
</dbReference>
<keyword evidence="1" id="KW-1133">Transmembrane helix</keyword>
<dbReference type="GeneID" id="136822549"/>
<proteinExistence type="predicted"/>
<accession>A0A7M6DR51</accession>
<reference evidence="2" key="1">
    <citation type="submission" date="2021-01" db="UniProtKB">
        <authorList>
            <consortium name="EnsemblMetazoa"/>
        </authorList>
    </citation>
    <scope>IDENTIFICATION</scope>
</reference>
<dbReference type="AlphaFoldDB" id="A0A7M6DR51"/>
<evidence type="ECO:0000256" key="1">
    <source>
        <dbReference type="SAM" id="Phobius"/>
    </source>
</evidence>
<keyword evidence="1" id="KW-0812">Transmembrane</keyword>
<feature type="transmembrane region" description="Helical" evidence="1">
    <location>
        <begin position="132"/>
        <end position="155"/>
    </location>
</feature>
<name>A0A7M6DR51_9CNID</name>
<feature type="transmembrane region" description="Helical" evidence="1">
    <location>
        <begin position="99"/>
        <end position="120"/>
    </location>
</feature>
<evidence type="ECO:0000313" key="2">
    <source>
        <dbReference type="EnsemblMetazoa" id="CLYHEMP024072.1"/>
    </source>
</evidence>